<dbReference type="SUPFAM" id="SSF52833">
    <property type="entry name" value="Thioredoxin-like"/>
    <property type="match status" value="1"/>
</dbReference>
<evidence type="ECO:0000313" key="2">
    <source>
        <dbReference type="EMBL" id="QFR57858.1"/>
    </source>
</evidence>
<organism evidence="2 3">
    <name type="scientific">Stenotrophomonas phage Moby</name>
    <dbReference type="NCBI Taxonomy" id="2601680"/>
    <lineage>
        <taxon>Viruses</taxon>
        <taxon>Duplodnaviria</taxon>
        <taxon>Heunggongvirae</taxon>
        <taxon>Uroviricota</taxon>
        <taxon>Caudoviricetes</taxon>
        <taxon>Menderavirus</taxon>
        <taxon>Menderavirus moby</taxon>
    </lineage>
</organism>
<dbReference type="InterPro" id="IPR036249">
    <property type="entry name" value="Thioredoxin-like_sf"/>
</dbReference>
<dbReference type="PROSITE" id="PS51354">
    <property type="entry name" value="GLUTAREDOXIN_2"/>
    <property type="match status" value="1"/>
</dbReference>
<protein>
    <submittedName>
        <fullName evidence="2">Glutaredoxin</fullName>
    </submittedName>
</protein>
<proteinExistence type="predicted"/>
<dbReference type="Proteomes" id="UP000325424">
    <property type="component" value="Segment"/>
</dbReference>
<evidence type="ECO:0000313" key="3">
    <source>
        <dbReference type="Proteomes" id="UP000325424"/>
    </source>
</evidence>
<dbReference type="Gene3D" id="3.40.30.10">
    <property type="entry name" value="Glutaredoxin"/>
    <property type="match status" value="1"/>
</dbReference>
<evidence type="ECO:0000259" key="1">
    <source>
        <dbReference type="Pfam" id="PF00462"/>
    </source>
</evidence>
<sequence>MIVLYSMDGCPQCVTAENILKQRGLDYEVKKVGRDITRDELVALLPAGERQMPQFEIDGKIIGSITSFQAHMRGNQ</sequence>
<dbReference type="InterPro" id="IPR002109">
    <property type="entry name" value="Glutaredoxin"/>
</dbReference>
<dbReference type="Pfam" id="PF00462">
    <property type="entry name" value="Glutaredoxin"/>
    <property type="match status" value="1"/>
</dbReference>
<name>A0A5P8PM87_9CAUD</name>
<dbReference type="EMBL" id="MN095772">
    <property type="protein sequence ID" value="QFR57858.1"/>
    <property type="molecule type" value="Genomic_DNA"/>
</dbReference>
<gene>
    <name evidence="2" type="ORF">CPT_Moby_113</name>
</gene>
<feature type="domain" description="Glutaredoxin" evidence="1">
    <location>
        <begin position="2"/>
        <end position="62"/>
    </location>
</feature>
<reference evidence="3" key="1">
    <citation type="submission" date="2019-06" db="EMBL/GenBank/DDBJ databases">
        <title>Complete genome sequence of Stenotrophomonas phage Moby.</title>
        <authorList>
            <person name="Vicary A."/>
            <person name="Newkirk H."/>
            <person name="Moreland R."/>
            <person name="Liu M."/>
            <person name="Ramsey J."/>
            <person name="Gonzalez C.F."/>
            <person name="Leavitt J."/>
        </authorList>
    </citation>
    <scope>NUCLEOTIDE SEQUENCE [LARGE SCALE GENOMIC DNA]</scope>
</reference>
<keyword evidence="3" id="KW-1185">Reference proteome</keyword>
<accession>A0A5P8PM87</accession>